<dbReference type="OrthoDB" id="3196525at2"/>
<keyword evidence="3 10" id="KW-0347">Helicase</keyword>
<evidence type="ECO:0000256" key="3">
    <source>
        <dbReference type="ARBA" id="ARBA00022806"/>
    </source>
</evidence>
<dbReference type="GO" id="GO:0000725">
    <property type="term" value="P:recombinational repair"/>
    <property type="evidence" value="ECO:0007669"/>
    <property type="project" value="TreeGrafter"/>
</dbReference>
<evidence type="ECO:0000256" key="5">
    <source>
        <dbReference type="ARBA" id="ARBA00023235"/>
    </source>
</evidence>
<dbReference type="SUPFAM" id="SSF52540">
    <property type="entry name" value="P-loop containing nucleoside triphosphate hydrolases"/>
    <property type="match status" value="1"/>
</dbReference>
<dbReference type="GO" id="GO:0043138">
    <property type="term" value="F:3'-5' DNA helicase activity"/>
    <property type="evidence" value="ECO:0007669"/>
    <property type="project" value="UniProtKB-EC"/>
</dbReference>
<evidence type="ECO:0000256" key="1">
    <source>
        <dbReference type="ARBA" id="ARBA00022741"/>
    </source>
</evidence>
<evidence type="ECO:0000256" key="4">
    <source>
        <dbReference type="ARBA" id="ARBA00022840"/>
    </source>
</evidence>
<keyword evidence="1" id="KW-0547">Nucleotide-binding</keyword>
<protein>
    <recommendedName>
        <fullName evidence="7">DNA 3'-5' helicase</fullName>
        <ecNumber evidence="7">5.6.2.4</ecNumber>
    </recommendedName>
</protein>
<name>A0A0F6QV07_9CORY</name>
<dbReference type="PANTHER" id="PTHR11070">
    <property type="entry name" value="UVRD / RECB / PCRA DNA HELICASE FAMILY MEMBER"/>
    <property type="match status" value="1"/>
</dbReference>
<reference evidence="10 11" key="1">
    <citation type="journal article" date="2015" name="Genome Announc.">
        <title>Complete Genome Sequence of Corynebacterium camporealensis DSM 44610, Isolated from the Milk of a Manchega Sheep with Subclinical Mastitis.</title>
        <authorList>
            <person name="Ruckert C."/>
            <person name="Albersmeier A."/>
            <person name="Winkler A."/>
            <person name="Tauch A."/>
        </authorList>
    </citation>
    <scope>NUCLEOTIDE SEQUENCE [LARGE SCALE GENOMIC DNA]</scope>
    <source>
        <strain evidence="10 11">DSM 44610</strain>
    </source>
</reference>
<dbReference type="PROSITE" id="PS51198">
    <property type="entry name" value="UVRD_HELICASE_ATP_BIND"/>
    <property type="match status" value="1"/>
</dbReference>
<gene>
    <name evidence="10" type="ORF">UL81_02830</name>
</gene>
<dbReference type="Pfam" id="PF13361">
    <property type="entry name" value="UvrD_C"/>
    <property type="match status" value="1"/>
</dbReference>
<feature type="compositionally biased region" description="Acidic residues" evidence="9">
    <location>
        <begin position="233"/>
        <end position="244"/>
    </location>
</feature>
<dbReference type="HOGENOM" id="CLU_023846_0_0_11"/>
<dbReference type="KEGG" id="ccj:UL81_02830"/>
<dbReference type="EC" id="5.6.2.4" evidence="7"/>
<dbReference type="EMBL" id="CP011311">
    <property type="protein sequence ID" value="AKE38547.1"/>
    <property type="molecule type" value="Genomic_DNA"/>
</dbReference>
<evidence type="ECO:0000313" key="11">
    <source>
        <dbReference type="Proteomes" id="UP000033566"/>
    </source>
</evidence>
<feature type="region of interest" description="Disordered" evidence="9">
    <location>
        <begin position="228"/>
        <end position="258"/>
    </location>
</feature>
<dbReference type="Proteomes" id="UP000033566">
    <property type="component" value="Chromosome"/>
</dbReference>
<evidence type="ECO:0000256" key="9">
    <source>
        <dbReference type="SAM" id="MobiDB-lite"/>
    </source>
</evidence>
<evidence type="ECO:0000256" key="6">
    <source>
        <dbReference type="ARBA" id="ARBA00034617"/>
    </source>
</evidence>
<keyword evidence="2" id="KW-0378">Hydrolase</keyword>
<dbReference type="GO" id="GO:0003677">
    <property type="term" value="F:DNA binding"/>
    <property type="evidence" value="ECO:0007669"/>
    <property type="project" value="InterPro"/>
</dbReference>
<comment type="catalytic activity">
    <reaction evidence="8">
        <text>ATP + H2O = ADP + phosphate + H(+)</text>
        <dbReference type="Rhea" id="RHEA:13065"/>
        <dbReference type="ChEBI" id="CHEBI:15377"/>
        <dbReference type="ChEBI" id="CHEBI:15378"/>
        <dbReference type="ChEBI" id="CHEBI:30616"/>
        <dbReference type="ChEBI" id="CHEBI:43474"/>
        <dbReference type="ChEBI" id="CHEBI:456216"/>
        <dbReference type="EC" id="5.6.2.4"/>
    </reaction>
</comment>
<dbReference type="PATRIC" id="fig|161896.4.peg.557"/>
<dbReference type="InterPro" id="IPR014017">
    <property type="entry name" value="DNA_helicase_UvrD-like_C"/>
</dbReference>
<dbReference type="Pfam" id="PF00580">
    <property type="entry name" value="UvrD-helicase"/>
    <property type="match status" value="1"/>
</dbReference>
<dbReference type="STRING" id="161896.UL81_02830"/>
<keyword evidence="4" id="KW-0067">ATP-binding</keyword>
<dbReference type="GO" id="GO:0005829">
    <property type="term" value="C:cytosol"/>
    <property type="evidence" value="ECO:0007669"/>
    <property type="project" value="TreeGrafter"/>
</dbReference>
<accession>A0A0F6QV07</accession>
<evidence type="ECO:0000256" key="7">
    <source>
        <dbReference type="ARBA" id="ARBA00034808"/>
    </source>
</evidence>
<dbReference type="AlphaFoldDB" id="A0A0F6QV07"/>
<dbReference type="InterPro" id="IPR027417">
    <property type="entry name" value="P-loop_NTPase"/>
</dbReference>
<dbReference type="RefSeq" id="WP_046453231.1">
    <property type="nucleotide sequence ID" value="NZ_CP011311.1"/>
</dbReference>
<evidence type="ECO:0000313" key="10">
    <source>
        <dbReference type="EMBL" id="AKE38547.1"/>
    </source>
</evidence>
<dbReference type="GO" id="GO:0016787">
    <property type="term" value="F:hydrolase activity"/>
    <property type="evidence" value="ECO:0007669"/>
    <property type="project" value="UniProtKB-UniRule"/>
</dbReference>
<comment type="catalytic activity">
    <reaction evidence="6">
        <text>Couples ATP hydrolysis with the unwinding of duplex DNA by translocating in the 3'-5' direction.</text>
        <dbReference type="EC" id="5.6.2.4"/>
    </reaction>
</comment>
<proteinExistence type="predicted"/>
<organism evidence="10 11">
    <name type="scientific">Corynebacterium camporealensis</name>
    <dbReference type="NCBI Taxonomy" id="161896"/>
    <lineage>
        <taxon>Bacteria</taxon>
        <taxon>Bacillati</taxon>
        <taxon>Actinomycetota</taxon>
        <taxon>Actinomycetes</taxon>
        <taxon>Mycobacteriales</taxon>
        <taxon>Corynebacteriaceae</taxon>
        <taxon>Corynebacterium</taxon>
    </lineage>
</organism>
<dbReference type="InterPro" id="IPR014016">
    <property type="entry name" value="UvrD-like_ATP-bd"/>
</dbReference>
<dbReference type="InterPro" id="IPR000212">
    <property type="entry name" value="DNA_helicase_UvrD/REP"/>
</dbReference>
<keyword evidence="11" id="KW-1185">Reference proteome</keyword>
<evidence type="ECO:0000256" key="8">
    <source>
        <dbReference type="ARBA" id="ARBA00048988"/>
    </source>
</evidence>
<dbReference type="PANTHER" id="PTHR11070:SF45">
    <property type="entry name" value="DNA 3'-5' HELICASE"/>
    <property type="match status" value="1"/>
</dbReference>
<evidence type="ECO:0000256" key="2">
    <source>
        <dbReference type="ARBA" id="ARBA00022801"/>
    </source>
</evidence>
<dbReference type="Gene3D" id="3.40.50.300">
    <property type="entry name" value="P-loop containing nucleotide triphosphate hydrolases"/>
    <property type="match status" value="2"/>
</dbReference>
<dbReference type="GO" id="GO:0005524">
    <property type="term" value="F:ATP binding"/>
    <property type="evidence" value="ECO:0007669"/>
    <property type="project" value="UniProtKB-UniRule"/>
</dbReference>
<keyword evidence="5" id="KW-0413">Isomerase</keyword>
<sequence length="780" mass="86237">MPSPVTFYNGVEDRYGLGKQFWDFITKLNQDSTSPGLHIEPVKNAADKRVRTARVTKQYRAVLFELSEGKRKHYLFVDVLNHDDAYDLATKKTLRVNPVNGITELIDATTPAVGSESAAEIAAEAASRAKREAAIEAARQQAAQEKAEAKKPAPSPAEVLEDNGLSVEQLGSELGLHDGVLELLSSAESQAEVDTGLADEPAWIQVAVAGVLAGCSLNEVREELDLRRKEAASAEEDAEPDEPSSADSVATESDEDSDEALIAGMKTPAAKMNFVTVEGEDELEQVLREGLDKWKVFLHPSQQRAVEANHKGAARVTGGAGTGKTVVVIHRTKYLLDQNPNASVLLTTYTRELANSLKQQMNELDPNYPEASVHGAPGLWISGIDALVFEVLKNAQDSELETALWETLGVKGKFTPRALEPKVEQNFWRDAAFHKGRELSKEKANPTFLAQEYSSVILTHGISDEKSYLRVRRTGRGTPLSRGERKIIWQIVQHYHSQCAMEGKLNFAAWASVAAHVVTQRDWDGMFDHVLIDEAQDFHPGHWRFLRAVAKEGPNDLFIAEDSHQRIYGQRMVLRDFGIETRGRATTKLNINYRTTGQNLSYATAILEGTEWIDSEEQNDELNGYRSLRWGPAPQVVHSEGKTEEGEALAAHIKEWLEGRDGDEVSIGVLTRTNNRRLELAQHLANLGVPMTTYRKTDKEHPVTVMTMHMAKGLEFTHVVLSEVSAKSLPQGYLLQGLADAEKEDALQRERALLYVAASRARDVLLVSVVGKPSELLPAE</sequence>